<feature type="region of interest" description="Disordered" evidence="1">
    <location>
        <begin position="487"/>
        <end position="518"/>
    </location>
</feature>
<dbReference type="OrthoDB" id="5346581at2759"/>
<evidence type="ECO:0000256" key="1">
    <source>
        <dbReference type="SAM" id="MobiDB-lite"/>
    </source>
</evidence>
<feature type="compositionally biased region" description="Basic and acidic residues" evidence="1">
    <location>
        <begin position="509"/>
        <end position="518"/>
    </location>
</feature>
<gene>
    <name evidence="2" type="ORF">S7711_05805</name>
</gene>
<accession>A0A084AM42</accession>
<dbReference type="HOGENOM" id="CLU_524939_0_0_1"/>
<feature type="compositionally biased region" description="Basic and acidic residues" evidence="1">
    <location>
        <begin position="382"/>
        <end position="395"/>
    </location>
</feature>
<dbReference type="Proteomes" id="UP000028045">
    <property type="component" value="Unassembled WGS sequence"/>
</dbReference>
<sequence length="518" mass="57821">MPIVKTKVSAVDLDTDHRDVYSRAVKVILATDVAETTMAQLVDGLPRADVAWEARGNLLTKAHPLADHEQLCTGVLEMTQSLRDGFGPETLSFDSQLLQAYSGAEMGSKEFNMRLVEMVAVSVHQIAVALFNLAPESHTSEHIKFATEWQKPAGWFECYGRRTWEEPLFPPPRTHFFHCAYLDFDLYPNGLADVAGYWAEDRILGGVVVFDRGQSGIECKDIFFHSGRDKETFRVWCLLESQLAALVDFLLGKTPLDGFSLPLSATDDNRYRLDPWDAIALYHVFRDPWERRIPLQKPAERDVRSVGDYPELQTWFDKIEETIQKAEILQEVVVDLDDSANLSSGEGQSTVPAKPDRLWIYRQGGHLGEPLGSRKLQWIGPPKDDGRAEVLPHEGDSDDDENSENSFSQGFRTPSLLGYESECVHLDGETLSMSEGLNQEVDTTAQDSTINSRTDRDVKTDDEQGITEMASKICGQGAENVRREVGGVAMGESAGRVTSLQPRRISGKRKAEDEPSAE</sequence>
<evidence type="ECO:0000313" key="2">
    <source>
        <dbReference type="EMBL" id="KEY66371.1"/>
    </source>
</evidence>
<reference evidence="2 3" key="1">
    <citation type="journal article" date="2014" name="BMC Genomics">
        <title>Comparative genome sequencing reveals chemotype-specific gene clusters in the toxigenic black mold Stachybotrys.</title>
        <authorList>
            <person name="Semeiks J."/>
            <person name="Borek D."/>
            <person name="Otwinowski Z."/>
            <person name="Grishin N.V."/>
        </authorList>
    </citation>
    <scope>NUCLEOTIDE SEQUENCE [LARGE SCALE GENOMIC DNA]</scope>
    <source>
        <strain evidence="3">CBS 109288 / IBT 7711</strain>
    </source>
</reference>
<organism evidence="2 3">
    <name type="scientific">Stachybotrys chartarum (strain CBS 109288 / IBT 7711)</name>
    <name type="common">Toxic black mold</name>
    <name type="synonym">Stilbospora chartarum</name>
    <dbReference type="NCBI Taxonomy" id="1280523"/>
    <lineage>
        <taxon>Eukaryota</taxon>
        <taxon>Fungi</taxon>
        <taxon>Dikarya</taxon>
        <taxon>Ascomycota</taxon>
        <taxon>Pezizomycotina</taxon>
        <taxon>Sordariomycetes</taxon>
        <taxon>Hypocreomycetidae</taxon>
        <taxon>Hypocreales</taxon>
        <taxon>Stachybotryaceae</taxon>
        <taxon>Stachybotrys</taxon>
    </lineage>
</organism>
<dbReference type="AlphaFoldDB" id="A0A084AM42"/>
<name>A0A084AM42_STACB</name>
<dbReference type="EMBL" id="KL648659">
    <property type="protein sequence ID" value="KEY66371.1"/>
    <property type="molecule type" value="Genomic_DNA"/>
</dbReference>
<evidence type="ECO:0000313" key="3">
    <source>
        <dbReference type="Proteomes" id="UP000028045"/>
    </source>
</evidence>
<keyword evidence="3" id="KW-1185">Reference proteome</keyword>
<feature type="region of interest" description="Disordered" evidence="1">
    <location>
        <begin position="371"/>
        <end position="412"/>
    </location>
</feature>
<proteinExistence type="predicted"/>
<protein>
    <submittedName>
        <fullName evidence="2">Uncharacterized protein</fullName>
    </submittedName>
</protein>